<evidence type="ECO:0000313" key="2">
    <source>
        <dbReference type="EMBL" id="BCX31528.1"/>
    </source>
</evidence>
<keyword evidence="1" id="KW-0812">Transmembrane</keyword>
<reference evidence="2 3" key="1">
    <citation type="submission" date="2021-05" db="EMBL/GenBank/DDBJ databases">
        <title>Complete Genome Sequence of Latilactobacillus sp. Strain WDN19, a High D-Aspartate-producing Lactic Acid Bacterium Isolated from a Japanese Pickle.</title>
        <authorList>
            <person name="Kajitani K."/>
            <person name="Takahashi S."/>
        </authorList>
    </citation>
    <scope>NUCLEOTIDE SEQUENCE [LARGE SCALE GENOMIC DNA]</scope>
    <source>
        <strain evidence="2 3">WDN19</strain>
        <plasmid evidence="2 3">WDN19_con2</plasmid>
    </source>
</reference>
<name>A0ABM7QYK1_LATCU</name>
<feature type="transmembrane region" description="Helical" evidence="1">
    <location>
        <begin position="173"/>
        <end position="193"/>
    </location>
</feature>
<dbReference type="RefSeq" id="WP_035147614.1">
    <property type="nucleotide sequence ID" value="NZ_AP024686.1"/>
</dbReference>
<keyword evidence="1" id="KW-0472">Membrane</keyword>
<dbReference type="Proteomes" id="UP000825100">
    <property type="component" value="Plasmid WDN19_con2"/>
</dbReference>
<protein>
    <recommendedName>
        <fullName evidence="4">Integral membrane protein</fullName>
    </recommendedName>
</protein>
<proteinExistence type="predicted"/>
<feature type="transmembrane region" description="Helical" evidence="1">
    <location>
        <begin position="139"/>
        <end position="167"/>
    </location>
</feature>
<keyword evidence="1" id="KW-1133">Transmembrane helix</keyword>
<evidence type="ECO:0000256" key="1">
    <source>
        <dbReference type="SAM" id="Phobius"/>
    </source>
</evidence>
<keyword evidence="3" id="KW-1185">Reference proteome</keyword>
<keyword evidence="2" id="KW-0614">Plasmid</keyword>
<gene>
    <name evidence="2" type="ORF">LTWDN19_20950</name>
</gene>
<feature type="transmembrane region" description="Helical" evidence="1">
    <location>
        <begin position="32"/>
        <end position="53"/>
    </location>
</feature>
<feature type="transmembrane region" description="Helical" evidence="1">
    <location>
        <begin position="73"/>
        <end position="94"/>
    </location>
</feature>
<feature type="transmembrane region" description="Helical" evidence="1">
    <location>
        <begin position="6"/>
        <end position="25"/>
    </location>
</feature>
<accession>A0ABM7QYK1</accession>
<sequence length="194" mass="22137">MKNIKTILTLLVFSIIISSILLIYAPTRILHALLLISIWGTAIIYFGLESFHIYNEWSQYPRGNIYLISNHLLLGIIIAFIQSFITVLSELLLLSKIMRKPIDISKITGVFKFQLGDILEPSKVLNDFQSIYTQTHGKILYVIGITSILTLVPLFSAVLVPILYLLHKKPKKFLYFGLLTTDIILIIFVILIFN</sequence>
<evidence type="ECO:0000313" key="3">
    <source>
        <dbReference type="Proteomes" id="UP000825100"/>
    </source>
</evidence>
<dbReference type="EMBL" id="AP024686">
    <property type="protein sequence ID" value="BCX31528.1"/>
    <property type="molecule type" value="Genomic_DNA"/>
</dbReference>
<evidence type="ECO:0008006" key="4">
    <source>
        <dbReference type="Google" id="ProtNLM"/>
    </source>
</evidence>
<organism evidence="2 3">
    <name type="scientific">Latilactobacillus curvatus</name>
    <name type="common">Lactobacillus curvatus</name>
    <dbReference type="NCBI Taxonomy" id="28038"/>
    <lineage>
        <taxon>Bacteria</taxon>
        <taxon>Bacillati</taxon>
        <taxon>Bacillota</taxon>
        <taxon>Bacilli</taxon>
        <taxon>Lactobacillales</taxon>
        <taxon>Lactobacillaceae</taxon>
        <taxon>Latilactobacillus</taxon>
    </lineage>
</organism>
<geneLocation type="plasmid" evidence="2 3">
    <name>WDN19_con2</name>
</geneLocation>